<accession>A0A9W9Z4U2</accession>
<protein>
    <submittedName>
        <fullName evidence="1">Uncharacterized protein</fullName>
    </submittedName>
</protein>
<dbReference type="AlphaFoldDB" id="A0A9W9Z4U2"/>
<sequence>MDFSGQLQLPEAVMEGILANYEVEDGSLIFNNDLVEHARKAKENLSDEGYTVTANILGKALREVFGDRVYKTKRKRNKKSQRAFLNLKRNIFADTAKNHSFEEDWQKLVRDLDGAELQGGVNGGWSAMTNNDVSLSYLQFGNQTFNNQKAVIEIKFEKNVKDEKIDTAIIYHERVIPSEDVANIEKHLSNELAVDKARKLMQLMDDDSNICQGNQLEEDEFDLCQKTSRTQCNWSVRGTSLLFRMQSTHKFCRNSLLQVSTTSEEYV</sequence>
<comment type="caution">
    <text evidence="1">The sequence shown here is derived from an EMBL/GenBank/DDBJ whole genome shotgun (WGS) entry which is preliminary data.</text>
</comment>
<evidence type="ECO:0000313" key="1">
    <source>
        <dbReference type="EMBL" id="KAJ7375273.1"/>
    </source>
</evidence>
<dbReference type="OrthoDB" id="10641471at2759"/>
<dbReference type="EMBL" id="MU826826">
    <property type="protein sequence ID" value="KAJ7375273.1"/>
    <property type="molecule type" value="Genomic_DNA"/>
</dbReference>
<organism evidence="1 2">
    <name type="scientific">Desmophyllum pertusum</name>
    <dbReference type="NCBI Taxonomy" id="174260"/>
    <lineage>
        <taxon>Eukaryota</taxon>
        <taxon>Metazoa</taxon>
        <taxon>Cnidaria</taxon>
        <taxon>Anthozoa</taxon>
        <taxon>Hexacorallia</taxon>
        <taxon>Scleractinia</taxon>
        <taxon>Caryophylliina</taxon>
        <taxon>Caryophylliidae</taxon>
        <taxon>Desmophyllum</taxon>
    </lineage>
</organism>
<reference evidence="1" key="1">
    <citation type="submission" date="2023-01" db="EMBL/GenBank/DDBJ databases">
        <title>Genome assembly of the deep-sea coral Lophelia pertusa.</title>
        <authorList>
            <person name="Herrera S."/>
            <person name="Cordes E."/>
        </authorList>
    </citation>
    <scope>NUCLEOTIDE SEQUENCE</scope>
    <source>
        <strain evidence="1">USNM1676648</strain>
        <tissue evidence="1">Polyp</tissue>
    </source>
</reference>
<keyword evidence="2" id="KW-1185">Reference proteome</keyword>
<name>A0A9W9Z4U2_9CNID</name>
<evidence type="ECO:0000313" key="2">
    <source>
        <dbReference type="Proteomes" id="UP001163046"/>
    </source>
</evidence>
<gene>
    <name evidence="1" type="ORF">OS493_002020</name>
</gene>
<proteinExistence type="predicted"/>
<dbReference type="Proteomes" id="UP001163046">
    <property type="component" value="Unassembled WGS sequence"/>
</dbReference>